<evidence type="ECO:0000256" key="3">
    <source>
        <dbReference type="ARBA" id="ARBA00022763"/>
    </source>
</evidence>
<feature type="compositionally biased region" description="Basic residues" evidence="8">
    <location>
        <begin position="169"/>
        <end position="180"/>
    </location>
</feature>
<evidence type="ECO:0000313" key="10">
    <source>
        <dbReference type="EMBL" id="CAL1371032.1"/>
    </source>
</evidence>
<organism evidence="10 11">
    <name type="scientific">Linum trigynum</name>
    <dbReference type="NCBI Taxonomy" id="586398"/>
    <lineage>
        <taxon>Eukaryota</taxon>
        <taxon>Viridiplantae</taxon>
        <taxon>Streptophyta</taxon>
        <taxon>Embryophyta</taxon>
        <taxon>Tracheophyta</taxon>
        <taxon>Spermatophyta</taxon>
        <taxon>Magnoliopsida</taxon>
        <taxon>eudicotyledons</taxon>
        <taxon>Gunneridae</taxon>
        <taxon>Pentapetalae</taxon>
        <taxon>rosids</taxon>
        <taxon>fabids</taxon>
        <taxon>Malpighiales</taxon>
        <taxon>Linaceae</taxon>
        <taxon>Linum</taxon>
    </lineage>
</organism>
<accession>A0AAV2DCK1</accession>
<dbReference type="InterPro" id="IPR027786">
    <property type="entry name" value="Nse4/EID"/>
</dbReference>
<evidence type="ECO:0000256" key="1">
    <source>
        <dbReference type="ARBA" id="ARBA00004123"/>
    </source>
</evidence>
<dbReference type="InterPro" id="IPR014854">
    <property type="entry name" value="Nse4_C"/>
</dbReference>
<reference evidence="10 11" key="1">
    <citation type="submission" date="2024-04" db="EMBL/GenBank/DDBJ databases">
        <authorList>
            <person name="Fracassetti M."/>
        </authorList>
    </citation>
    <scope>NUCLEOTIDE SEQUENCE [LARGE SCALE GENOMIC DNA]</scope>
</reference>
<evidence type="ECO:0000256" key="2">
    <source>
        <dbReference type="ARBA" id="ARBA00008997"/>
    </source>
</evidence>
<keyword evidence="4 7" id="KW-0233">DNA recombination</keyword>
<dbReference type="PANTHER" id="PTHR16140:SF0">
    <property type="entry name" value="NON-STRUCTURAL MAINTENANCE OF CHROMOSOMES ELEMENT 4"/>
    <property type="match status" value="1"/>
</dbReference>
<keyword evidence="3 7" id="KW-0227">DNA damage</keyword>
<evidence type="ECO:0000313" key="11">
    <source>
        <dbReference type="Proteomes" id="UP001497516"/>
    </source>
</evidence>
<dbReference type="EMBL" id="OZ034815">
    <property type="protein sequence ID" value="CAL1371032.1"/>
    <property type="molecule type" value="Genomic_DNA"/>
</dbReference>
<feature type="region of interest" description="Disordered" evidence="8">
    <location>
        <begin position="169"/>
        <end position="201"/>
    </location>
</feature>
<dbReference type="GO" id="GO:0005634">
    <property type="term" value="C:nucleus"/>
    <property type="evidence" value="ECO:0007669"/>
    <property type="project" value="UniProtKB-SubCell"/>
</dbReference>
<dbReference type="PANTHER" id="PTHR16140">
    <property type="entry name" value="NON-STRUCTURAL MAINTENANCE OF CHROMOSOMES ELEMENT 4"/>
    <property type="match status" value="1"/>
</dbReference>
<comment type="subunit">
    <text evidence="7">Component of the SMC5-SMC6 complex.</text>
</comment>
<evidence type="ECO:0000256" key="8">
    <source>
        <dbReference type="SAM" id="MobiDB-lite"/>
    </source>
</evidence>
<dbReference type="GO" id="GO:0006310">
    <property type="term" value="P:DNA recombination"/>
    <property type="evidence" value="ECO:0007669"/>
    <property type="project" value="UniProtKB-UniRule"/>
</dbReference>
<evidence type="ECO:0000256" key="5">
    <source>
        <dbReference type="ARBA" id="ARBA00023204"/>
    </source>
</evidence>
<comment type="function">
    <text evidence="7">Component of the SMC5-SMC6 complex, that promotes sister chromatid alignment after DNA damage and facilitates double-stranded DNA breaks (DSBs) repair via homologous recombination between sister chromatids.</text>
</comment>
<comment type="subcellular location">
    <subcellularLocation>
        <location evidence="1 7">Nucleus</location>
    </subcellularLocation>
</comment>
<dbReference type="GO" id="GO:0006281">
    <property type="term" value="P:DNA repair"/>
    <property type="evidence" value="ECO:0007669"/>
    <property type="project" value="UniProtKB-UniRule"/>
</dbReference>
<keyword evidence="11" id="KW-1185">Reference proteome</keyword>
<feature type="domain" description="Non-structural maintenance of chromosome element 4 C-terminal" evidence="9">
    <location>
        <begin position="219"/>
        <end position="307"/>
    </location>
</feature>
<dbReference type="GO" id="GO:0030915">
    <property type="term" value="C:Smc5-Smc6 complex"/>
    <property type="evidence" value="ECO:0007669"/>
    <property type="project" value="UniProtKB-UniRule"/>
</dbReference>
<keyword evidence="5 7" id="KW-0234">DNA repair</keyword>
<dbReference type="AlphaFoldDB" id="A0AAV2DCK1"/>
<evidence type="ECO:0000256" key="7">
    <source>
        <dbReference type="RuleBase" id="RU365071"/>
    </source>
</evidence>
<evidence type="ECO:0000256" key="4">
    <source>
        <dbReference type="ARBA" id="ARBA00023172"/>
    </source>
</evidence>
<sequence length="318" mass="35692">MTRLVKREAATAPVKREPATGTDNVAAAADLSDCRILRSRYHAVQNLIQDEADDIGSAESNKFNTILNELQSLHERVIRPREQLADAEALLGITSSFVKGAKLNSNAVTPSKFINFILRDFARAQQYSHSDRTRASVNWQKIGISVSHIFKPFRGCSTMLGTNSAVKQRKPAVRRGRRPSKQFALPKQVDPHVEEEEKTGTTDGTMLTMFSILRKERKVELEHLVLNRSSFSQTVENLFALSFLVKDGRVEIQVDDESGRHLVSPRNAPSATMIASGDVSYRHFVFKFDYSDWQLMCSSVEVGKELMPHRTQESSPSD</sequence>
<dbReference type="Proteomes" id="UP001497516">
    <property type="component" value="Chromosome 2"/>
</dbReference>
<keyword evidence="6 7" id="KW-0539">Nucleus</keyword>
<name>A0AAV2DCK1_9ROSI</name>
<protein>
    <recommendedName>
        <fullName evidence="7">Non-structural maintenance of chromosomes element 4</fullName>
    </recommendedName>
</protein>
<gene>
    <name evidence="10" type="ORF">LTRI10_LOCUS13118</name>
</gene>
<proteinExistence type="inferred from homology"/>
<dbReference type="Pfam" id="PF08743">
    <property type="entry name" value="Nse4_C"/>
    <property type="match status" value="1"/>
</dbReference>
<evidence type="ECO:0000259" key="9">
    <source>
        <dbReference type="Pfam" id="PF08743"/>
    </source>
</evidence>
<evidence type="ECO:0000256" key="6">
    <source>
        <dbReference type="ARBA" id="ARBA00023242"/>
    </source>
</evidence>
<comment type="similarity">
    <text evidence="2 7">Belongs to the NSE4 family.</text>
</comment>